<evidence type="ECO:0000256" key="5">
    <source>
        <dbReference type="ARBA" id="ARBA00022927"/>
    </source>
</evidence>
<comment type="subunit">
    <text evidence="9">Component of the nuclear pore complex (NPC).</text>
</comment>
<comment type="subcellular location">
    <subcellularLocation>
        <location evidence="1 9">Nucleus</location>
        <location evidence="1 9">Nuclear pore complex</location>
    </subcellularLocation>
</comment>
<dbReference type="Pfam" id="PF07575">
    <property type="entry name" value="Nucleopor_Nup85"/>
    <property type="match status" value="1"/>
</dbReference>
<evidence type="ECO:0000256" key="9">
    <source>
        <dbReference type="RuleBase" id="RU365073"/>
    </source>
</evidence>
<evidence type="ECO:0000256" key="4">
    <source>
        <dbReference type="ARBA" id="ARBA00022816"/>
    </source>
</evidence>
<dbReference type="GO" id="GO:0031080">
    <property type="term" value="C:nuclear pore outer ring"/>
    <property type="evidence" value="ECO:0007669"/>
    <property type="project" value="TreeGrafter"/>
</dbReference>
<keyword evidence="3 9" id="KW-0813">Transport</keyword>
<name>A0AAD3HBE6_9STRA</name>
<evidence type="ECO:0000256" key="8">
    <source>
        <dbReference type="ARBA" id="ARBA00023242"/>
    </source>
</evidence>
<keyword evidence="8 9" id="KW-0539">Nucleus</keyword>
<keyword evidence="7 9" id="KW-0906">Nuclear pore complex</keyword>
<keyword evidence="6 9" id="KW-0811">Translocation</keyword>
<dbReference type="GO" id="GO:0045893">
    <property type="term" value="P:positive regulation of DNA-templated transcription"/>
    <property type="evidence" value="ECO:0007669"/>
    <property type="project" value="TreeGrafter"/>
</dbReference>
<keyword evidence="11" id="KW-1185">Reference proteome</keyword>
<dbReference type="GO" id="GO:0006406">
    <property type="term" value="P:mRNA export from nucleus"/>
    <property type="evidence" value="ECO:0007669"/>
    <property type="project" value="TreeGrafter"/>
</dbReference>
<evidence type="ECO:0000256" key="7">
    <source>
        <dbReference type="ARBA" id="ARBA00023132"/>
    </source>
</evidence>
<protein>
    <recommendedName>
        <fullName evidence="9">Nuclear pore complex protein Nup85</fullName>
    </recommendedName>
</protein>
<evidence type="ECO:0000256" key="1">
    <source>
        <dbReference type="ARBA" id="ARBA00004567"/>
    </source>
</evidence>
<sequence>MSLAFDPKSPSSLIFTTAPASSLHSHQVETGVGCTPEETSTLMKLLSARQFHLENNQLDQTSQVIQSYRIELLECIHEWSSRINEKDENLDLLMLSQAFLHLSQIFLSAGNNKTSDFVRYLRYNANSMDEYVKVLLSEDQLDMESLLSKDQPEYYTPHGDALTGMTPYWALIRKYTLRGCLKDVWSALTHHSALKRCRTGRNYMDPTLEQDNEAFALVQAILLSAPLPGGRDEEGDESIGQKMEEEDMDELLAGIPPNAYLQWDTLDESMNIHAISNLHRQWKHSVQNFITTNIPLRNLLRRIPLLKQCVFDIILNTFESFTQEDTWEERMIAELVYLQPTIPQEDIHIRAQDHMQQSQATEVQTLSVAIMKGNAGIVIQALSEFGGNSMAALPATLTALLCDLLVESGQIELSQLSYDIDTELNVNAASAILASFAKEHHYDVGVKLATQLLSPHVVPENPIITAYVADMLGRHYPTTDAECKALLEICQDAVERGSRRILEACDSLAFARSKHHETTNRYDKVIFNLVLGVEMAAGFGSAGEDTLSYATAYLRTTCYRRITEICCDVSTSILKEIYKTFSASIGELDVVAMTNVCAKGKMIVNGLSHGESSQLFDSDNSVELLKNVVNLGLSLAQSKNEDAAKAIINCLAAKDDDHASKIIPAHSNLYKYLLCSAFDILSAEDTGSSLSEAAASFDVGGMQILFTRFMQLAQKFEQENFDLRVDITATKMREALGKGLMRAFLGENAKIAKKEDSVLESSEPNIELLLGPSL</sequence>
<comment type="function">
    <text evidence="9">Functions as a component of the nuclear pore complex (NPC).</text>
</comment>
<comment type="similarity">
    <text evidence="2 9">Belongs to the nucleoporin Nup85 family.</text>
</comment>
<keyword evidence="5 9" id="KW-0653">Protein transport</keyword>
<dbReference type="EMBL" id="BLLK01000057">
    <property type="protein sequence ID" value="GFH56928.1"/>
    <property type="molecule type" value="Genomic_DNA"/>
</dbReference>
<dbReference type="Proteomes" id="UP001054902">
    <property type="component" value="Unassembled WGS sequence"/>
</dbReference>
<reference evidence="10 11" key="1">
    <citation type="journal article" date="2021" name="Sci. Rep.">
        <title>The genome of the diatom Chaetoceros tenuissimus carries an ancient integrated fragment of an extant virus.</title>
        <authorList>
            <person name="Hongo Y."/>
            <person name="Kimura K."/>
            <person name="Takaki Y."/>
            <person name="Yoshida Y."/>
            <person name="Baba S."/>
            <person name="Kobayashi G."/>
            <person name="Nagasaki K."/>
            <person name="Hano T."/>
            <person name="Tomaru Y."/>
        </authorList>
    </citation>
    <scope>NUCLEOTIDE SEQUENCE [LARGE SCALE GENOMIC DNA]</scope>
    <source>
        <strain evidence="10 11">NIES-3715</strain>
    </source>
</reference>
<dbReference type="GO" id="GO:0031965">
    <property type="term" value="C:nuclear membrane"/>
    <property type="evidence" value="ECO:0007669"/>
    <property type="project" value="UniProtKB-UniRule"/>
</dbReference>
<organism evidence="10 11">
    <name type="scientific">Chaetoceros tenuissimus</name>
    <dbReference type="NCBI Taxonomy" id="426638"/>
    <lineage>
        <taxon>Eukaryota</taxon>
        <taxon>Sar</taxon>
        <taxon>Stramenopiles</taxon>
        <taxon>Ochrophyta</taxon>
        <taxon>Bacillariophyta</taxon>
        <taxon>Coscinodiscophyceae</taxon>
        <taxon>Chaetocerotophycidae</taxon>
        <taxon>Chaetocerotales</taxon>
        <taxon>Chaetocerotaceae</taxon>
        <taxon>Chaetoceros</taxon>
    </lineage>
</organism>
<accession>A0AAD3HBE6</accession>
<evidence type="ECO:0000313" key="11">
    <source>
        <dbReference type="Proteomes" id="UP001054902"/>
    </source>
</evidence>
<keyword evidence="4 9" id="KW-0509">mRNA transport</keyword>
<dbReference type="GO" id="GO:0006606">
    <property type="term" value="P:protein import into nucleus"/>
    <property type="evidence" value="ECO:0007669"/>
    <property type="project" value="TreeGrafter"/>
</dbReference>
<evidence type="ECO:0000256" key="6">
    <source>
        <dbReference type="ARBA" id="ARBA00023010"/>
    </source>
</evidence>
<dbReference type="PANTHER" id="PTHR13373">
    <property type="entry name" value="FROUNT PROTEIN-RELATED"/>
    <property type="match status" value="1"/>
</dbReference>
<gene>
    <name evidence="10" type="ORF">CTEN210_13404</name>
</gene>
<dbReference type="AlphaFoldDB" id="A0AAD3HBE6"/>
<evidence type="ECO:0000313" key="10">
    <source>
        <dbReference type="EMBL" id="GFH56928.1"/>
    </source>
</evidence>
<dbReference type="InterPro" id="IPR011502">
    <property type="entry name" value="Nucleoporin_Nup85"/>
</dbReference>
<evidence type="ECO:0000256" key="2">
    <source>
        <dbReference type="ARBA" id="ARBA00005573"/>
    </source>
</evidence>
<evidence type="ECO:0000256" key="3">
    <source>
        <dbReference type="ARBA" id="ARBA00022448"/>
    </source>
</evidence>
<proteinExistence type="inferred from homology"/>
<dbReference type="PANTHER" id="PTHR13373:SF21">
    <property type="entry name" value="NUCLEAR PORE COMPLEX PROTEIN NUP85"/>
    <property type="match status" value="1"/>
</dbReference>
<comment type="caution">
    <text evidence="10">The sequence shown here is derived from an EMBL/GenBank/DDBJ whole genome shotgun (WGS) entry which is preliminary data.</text>
</comment>
<dbReference type="GO" id="GO:0017056">
    <property type="term" value="F:structural constituent of nuclear pore"/>
    <property type="evidence" value="ECO:0007669"/>
    <property type="project" value="TreeGrafter"/>
</dbReference>
<keyword evidence="9" id="KW-0472">Membrane</keyword>